<evidence type="ECO:0000313" key="2">
    <source>
        <dbReference type="EMBL" id="STP29698.1"/>
    </source>
</evidence>
<feature type="transmembrane region" description="Helical" evidence="1">
    <location>
        <begin position="92"/>
        <end position="112"/>
    </location>
</feature>
<proteinExistence type="predicted"/>
<feature type="transmembrane region" description="Helical" evidence="1">
    <location>
        <begin position="66"/>
        <end position="85"/>
    </location>
</feature>
<feature type="transmembrane region" description="Helical" evidence="1">
    <location>
        <begin position="124"/>
        <end position="143"/>
    </location>
</feature>
<name>A0A377KKH7_9ENTE</name>
<evidence type="ECO:0000313" key="3">
    <source>
        <dbReference type="Proteomes" id="UP000254070"/>
    </source>
</evidence>
<keyword evidence="1" id="KW-0472">Membrane</keyword>
<evidence type="ECO:0000256" key="1">
    <source>
        <dbReference type="SAM" id="Phobius"/>
    </source>
</evidence>
<keyword evidence="1" id="KW-1133">Transmembrane helix</keyword>
<keyword evidence="1" id="KW-0812">Transmembrane</keyword>
<feature type="transmembrane region" description="Helical" evidence="1">
    <location>
        <begin position="150"/>
        <end position="168"/>
    </location>
</feature>
<gene>
    <name evidence="2" type="ORF">NCTC8129_01906</name>
</gene>
<protein>
    <submittedName>
        <fullName evidence="2">Uncharacterized protein</fullName>
    </submittedName>
</protein>
<dbReference type="AlphaFoldDB" id="A0A377KKH7"/>
<dbReference type="Proteomes" id="UP000254070">
    <property type="component" value="Unassembled WGS sequence"/>
</dbReference>
<feature type="transmembrane region" description="Helical" evidence="1">
    <location>
        <begin position="12"/>
        <end position="34"/>
    </location>
</feature>
<reference evidence="2 3" key="1">
    <citation type="submission" date="2018-06" db="EMBL/GenBank/DDBJ databases">
        <authorList>
            <consortium name="Pathogen Informatics"/>
            <person name="Doyle S."/>
        </authorList>
    </citation>
    <scope>NUCLEOTIDE SEQUENCE [LARGE SCALE GENOMIC DNA]</scope>
    <source>
        <strain evidence="2 3">NCTC8129</strain>
    </source>
</reference>
<sequence>MTNHIFKTVSSIFIGGIFVCLLVYTYSIFMGNLAEMIYQTFTLNVQCSSGSTLSDKVTAARSFLEFSSRIGIIPFICFFLFYIIVNNIKSINFNYCMCIAVYTIINFATVVISGRPYSHYFTTMLPSIVIVTVIGLTWLITLTNLKSKKILLLLTVVFIPASYTYLAVRDSLKPVLVTTPNQVVESLTVSQANYIKNHTNKNDSIYVHNLDANIYLISNRFSNSKFFVLPAIDYNQFENLRTDFQNSLKKNPPKYVIINKQTYEQSHPTDSLLDKSILDFIKKDYSLVDEFSNSENLMLVKNN</sequence>
<accession>A0A377KKH7</accession>
<dbReference type="EMBL" id="UGIF01000002">
    <property type="protein sequence ID" value="STP29698.1"/>
    <property type="molecule type" value="Genomic_DNA"/>
</dbReference>
<organism evidence="2 3">
    <name type="scientific">Enterococcus durans</name>
    <dbReference type="NCBI Taxonomy" id="53345"/>
    <lineage>
        <taxon>Bacteria</taxon>
        <taxon>Bacillati</taxon>
        <taxon>Bacillota</taxon>
        <taxon>Bacilli</taxon>
        <taxon>Lactobacillales</taxon>
        <taxon>Enterococcaceae</taxon>
        <taxon>Enterococcus</taxon>
    </lineage>
</organism>